<protein>
    <submittedName>
        <fullName evidence="2">GNAT family N-acetyltransferase</fullName>
    </submittedName>
</protein>
<reference evidence="2 3" key="1">
    <citation type="submission" date="2019-06" db="EMBL/GenBank/DDBJ databases">
        <authorList>
            <person name="Mardanova A.M."/>
            <person name="Pudova D.S."/>
            <person name="Shagimardanova E.I."/>
            <person name="Gogoleva N.E."/>
            <person name="Lutfullin M.T."/>
            <person name="Hadieva G.F."/>
            <person name="Sharipova M.R."/>
        </authorList>
    </citation>
    <scope>NUCLEOTIDE SEQUENCE [LARGE SCALE GENOMIC DNA]</scope>
    <source>
        <strain evidence="2 3">MG-1</strain>
    </source>
</reference>
<dbReference type="CDD" id="cd04301">
    <property type="entry name" value="NAT_SF"/>
    <property type="match status" value="1"/>
</dbReference>
<dbReference type="GO" id="GO:0016747">
    <property type="term" value="F:acyltransferase activity, transferring groups other than amino-acyl groups"/>
    <property type="evidence" value="ECO:0007669"/>
    <property type="project" value="InterPro"/>
</dbReference>
<name>A0A5C4X5X8_9MICO</name>
<dbReference type="PROSITE" id="PS51186">
    <property type="entry name" value="GNAT"/>
    <property type="match status" value="1"/>
</dbReference>
<proteinExistence type="predicted"/>
<accession>A0A5C4X5X8</accession>
<dbReference type="Proteomes" id="UP000314223">
    <property type="component" value="Unassembled WGS sequence"/>
</dbReference>
<organism evidence="2 3">
    <name type="scientific">Brevibacterium sediminis</name>
    <dbReference type="NCBI Taxonomy" id="1857024"/>
    <lineage>
        <taxon>Bacteria</taxon>
        <taxon>Bacillati</taxon>
        <taxon>Actinomycetota</taxon>
        <taxon>Actinomycetes</taxon>
        <taxon>Micrococcales</taxon>
        <taxon>Brevibacteriaceae</taxon>
        <taxon>Brevibacterium</taxon>
    </lineage>
</organism>
<keyword evidence="2" id="KW-0808">Transferase</keyword>
<sequence>MTMLTPTTTDLPDIIDTVASWQREGLPVQVHPGDLGWYQRFGADALASALRVWTVGDEAAAVGFLDESELIRMAISPDHSDDQALAEAILADFTGDLTELLPAGKGIVEARFGSALQHTLTEAGWGSDEAWTTLHRDLSEPIPSVTQRIETVDPDRADNRIADRIAVESSAFPGSSLTADRWRSMADGHAYKQAKCLVGFTADGAPAGATTVWSAGPRRPGVIEPLGVHGDHRGHGFGVEMTLAAASALREMGASSVTVATPTSNTVAVATYRAAGMSILGEVRDFCRP</sequence>
<evidence type="ECO:0000313" key="2">
    <source>
        <dbReference type="EMBL" id="TNM57782.1"/>
    </source>
</evidence>
<gene>
    <name evidence="2" type="ORF">FHQ09_00300</name>
</gene>
<dbReference type="Pfam" id="PF00583">
    <property type="entry name" value="Acetyltransf_1"/>
    <property type="match status" value="1"/>
</dbReference>
<feature type="domain" description="N-acetyltransferase" evidence="1">
    <location>
        <begin position="147"/>
        <end position="289"/>
    </location>
</feature>
<dbReference type="EMBL" id="VDMQ01000001">
    <property type="protein sequence ID" value="TNM57782.1"/>
    <property type="molecule type" value="Genomic_DNA"/>
</dbReference>
<comment type="caution">
    <text evidence="2">The sequence shown here is derived from an EMBL/GenBank/DDBJ whole genome shotgun (WGS) entry which is preliminary data.</text>
</comment>
<dbReference type="InterPro" id="IPR016181">
    <property type="entry name" value="Acyl_CoA_acyltransferase"/>
</dbReference>
<dbReference type="Gene3D" id="3.40.630.30">
    <property type="match status" value="1"/>
</dbReference>
<dbReference type="InterPro" id="IPR000182">
    <property type="entry name" value="GNAT_dom"/>
</dbReference>
<dbReference type="SUPFAM" id="SSF55729">
    <property type="entry name" value="Acyl-CoA N-acyltransferases (Nat)"/>
    <property type="match status" value="1"/>
</dbReference>
<dbReference type="AlphaFoldDB" id="A0A5C4X5X8"/>
<evidence type="ECO:0000313" key="3">
    <source>
        <dbReference type="Proteomes" id="UP000314223"/>
    </source>
</evidence>
<evidence type="ECO:0000259" key="1">
    <source>
        <dbReference type="PROSITE" id="PS51186"/>
    </source>
</evidence>